<dbReference type="EMBL" id="QKRW01000004">
    <property type="protein sequence ID" value="RAL67351.1"/>
    <property type="molecule type" value="Genomic_DNA"/>
</dbReference>
<sequence>MERVLWIGRRLEMGRREERNRIVLGEGWRSLLIRDEGGNVVDAAAERRREEQEESDGDDGMRDTDHKGTEKAAVALKTPQGQDSETDCDMMQTQRTTR</sequence>
<feature type="region of interest" description="Disordered" evidence="1">
    <location>
        <begin position="40"/>
        <end position="98"/>
    </location>
</feature>
<evidence type="ECO:0000313" key="3">
    <source>
        <dbReference type="Proteomes" id="UP000249056"/>
    </source>
</evidence>
<organism evidence="2 3">
    <name type="scientific">Monilinia fructigena</name>
    <dbReference type="NCBI Taxonomy" id="38457"/>
    <lineage>
        <taxon>Eukaryota</taxon>
        <taxon>Fungi</taxon>
        <taxon>Dikarya</taxon>
        <taxon>Ascomycota</taxon>
        <taxon>Pezizomycotina</taxon>
        <taxon>Leotiomycetes</taxon>
        <taxon>Helotiales</taxon>
        <taxon>Sclerotiniaceae</taxon>
        <taxon>Monilinia</taxon>
    </lineage>
</organism>
<reference evidence="2 3" key="1">
    <citation type="submission" date="2018-06" db="EMBL/GenBank/DDBJ databases">
        <title>Genome Sequence of the Brown Rot Fungal Pathogen Monilinia fructigena.</title>
        <authorList>
            <person name="Landi L."/>
            <person name="De Miccolis Angelini R.M."/>
            <person name="Pollastro S."/>
            <person name="Abate D."/>
            <person name="Faretra F."/>
            <person name="Romanazzi G."/>
        </authorList>
    </citation>
    <scope>NUCLEOTIDE SEQUENCE [LARGE SCALE GENOMIC DNA]</scope>
    <source>
        <strain evidence="2 3">Mfrg269</strain>
    </source>
</reference>
<dbReference type="Proteomes" id="UP000249056">
    <property type="component" value="Unassembled WGS sequence"/>
</dbReference>
<protein>
    <submittedName>
        <fullName evidence="2">Uncharacterized protein</fullName>
    </submittedName>
</protein>
<evidence type="ECO:0000256" key="1">
    <source>
        <dbReference type="SAM" id="MobiDB-lite"/>
    </source>
</evidence>
<gene>
    <name evidence="2" type="ORF">DID88_008108</name>
</gene>
<comment type="caution">
    <text evidence="2">The sequence shown here is derived from an EMBL/GenBank/DDBJ whole genome shotgun (WGS) entry which is preliminary data.</text>
</comment>
<proteinExistence type="predicted"/>
<evidence type="ECO:0000313" key="2">
    <source>
        <dbReference type="EMBL" id="RAL67351.1"/>
    </source>
</evidence>
<feature type="compositionally biased region" description="Basic and acidic residues" evidence="1">
    <location>
        <begin position="59"/>
        <end position="70"/>
    </location>
</feature>
<accession>A0A395J4S6</accession>
<keyword evidence="3" id="KW-1185">Reference proteome</keyword>
<name>A0A395J4S6_9HELO</name>
<dbReference type="AlphaFoldDB" id="A0A395J4S6"/>